<dbReference type="EMBL" id="NBNE01004237">
    <property type="protein sequence ID" value="OWZ05824.1"/>
    <property type="molecule type" value="Genomic_DNA"/>
</dbReference>
<dbReference type="InterPro" id="IPR051320">
    <property type="entry name" value="Viral_Replic_Matur_Polypro"/>
</dbReference>
<keyword evidence="2" id="KW-1185">Reference proteome</keyword>
<proteinExistence type="predicted"/>
<accession>A0A225VL54</accession>
<dbReference type="AlphaFoldDB" id="A0A225VL54"/>
<sequence>MFATNEPDESSLVSVFQRRNFGNDIALVVLRLSNIYQKHLLSVQGRLLYHEVSPEEIPADSKKMTAITKLPFPKSKKGMQQFLGSLNYYSRFILDFALYGAALYQLKEDVSPAGSFTVLQRKVAEGPILRKFDAKKDVHIMMYANALSATLMQMHDGKLHPIRFMI</sequence>
<protein>
    <recommendedName>
        <fullName evidence="3">Reverse transcriptase</fullName>
    </recommendedName>
</protein>
<organism evidence="1 2">
    <name type="scientific">Phytophthora megakarya</name>
    <dbReference type="NCBI Taxonomy" id="4795"/>
    <lineage>
        <taxon>Eukaryota</taxon>
        <taxon>Sar</taxon>
        <taxon>Stramenopiles</taxon>
        <taxon>Oomycota</taxon>
        <taxon>Peronosporomycetes</taxon>
        <taxon>Peronosporales</taxon>
        <taxon>Peronosporaceae</taxon>
        <taxon>Phytophthora</taxon>
    </lineage>
</organism>
<dbReference type="PANTHER" id="PTHR33064">
    <property type="entry name" value="POL PROTEIN"/>
    <property type="match status" value="1"/>
</dbReference>
<dbReference type="InterPro" id="IPR043128">
    <property type="entry name" value="Rev_trsase/Diguanyl_cyclase"/>
</dbReference>
<name>A0A225VL54_9STRA</name>
<reference evidence="2" key="1">
    <citation type="submission" date="2017-03" db="EMBL/GenBank/DDBJ databases">
        <title>Phytopthora megakarya and P. palmivora, two closely related causual agents of cacao black pod achieved similar genome size and gene model numbers by different mechanisms.</title>
        <authorList>
            <person name="Ali S."/>
            <person name="Shao J."/>
            <person name="Larry D.J."/>
            <person name="Kronmiller B."/>
            <person name="Shen D."/>
            <person name="Strem M.D."/>
            <person name="Melnick R.L."/>
            <person name="Guiltinan M.J."/>
            <person name="Tyler B.M."/>
            <person name="Meinhardt L.W."/>
            <person name="Bailey B.A."/>
        </authorList>
    </citation>
    <scope>NUCLEOTIDE SEQUENCE [LARGE SCALE GENOMIC DNA]</scope>
    <source>
        <strain evidence="2">zdho120</strain>
    </source>
</reference>
<evidence type="ECO:0000313" key="2">
    <source>
        <dbReference type="Proteomes" id="UP000198211"/>
    </source>
</evidence>
<gene>
    <name evidence="1" type="ORF">PHMEG_00022015</name>
</gene>
<dbReference type="InterPro" id="IPR043502">
    <property type="entry name" value="DNA/RNA_pol_sf"/>
</dbReference>
<comment type="caution">
    <text evidence="1">The sequence shown here is derived from an EMBL/GenBank/DDBJ whole genome shotgun (WGS) entry which is preliminary data.</text>
</comment>
<dbReference type="Proteomes" id="UP000198211">
    <property type="component" value="Unassembled WGS sequence"/>
</dbReference>
<dbReference type="OrthoDB" id="91949at2759"/>
<dbReference type="PANTHER" id="PTHR33064:SF37">
    <property type="entry name" value="RIBONUCLEASE H"/>
    <property type="match status" value="1"/>
</dbReference>
<evidence type="ECO:0000313" key="1">
    <source>
        <dbReference type="EMBL" id="OWZ05824.1"/>
    </source>
</evidence>
<evidence type="ECO:0008006" key="3">
    <source>
        <dbReference type="Google" id="ProtNLM"/>
    </source>
</evidence>
<dbReference type="Gene3D" id="3.30.70.270">
    <property type="match status" value="1"/>
</dbReference>
<dbReference type="SUPFAM" id="SSF56672">
    <property type="entry name" value="DNA/RNA polymerases"/>
    <property type="match status" value="1"/>
</dbReference>